<dbReference type="NCBIfam" id="NF002009">
    <property type="entry name" value="PRK00810.1"/>
    <property type="match status" value="1"/>
</dbReference>
<dbReference type="EMBL" id="AUZX01015513">
    <property type="protein sequence ID" value="EQD28777.1"/>
    <property type="molecule type" value="Genomic_DNA"/>
</dbReference>
<accession>T0YAD3</accession>
<comment type="caution">
    <text evidence="1">The sequence shown here is derived from an EMBL/GenBank/DDBJ whole genome shotgun (WGS) entry which is preliminary data.</text>
</comment>
<gene>
    <name evidence="1" type="ORF">B1A_21005</name>
</gene>
<evidence type="ECO:0000313" key="1">
    <source>
        <dbReference type="EMBL" id="EQD28777.1"/>
    </source>
</evidence>
<dbReference type="Pfam" id="PF03206">
    <property type="entry name" value="NifW"/>
    <property type="match status" value="1"/>
</dbReference>
<feature type="non-terminal residue" evidence="1">
    <location>
        <position position="1"/>
    </location>
</feature>
<organism evidence="1">
    <name type="scientific">mine drainage metagenome</name>
    <dbReference type="NCBI Taxonomy" id="410659"/>
    <lineage>
        <taxon>unclassified sequences</taxon>
        <taxon>metagenomes</taxon>
        <taxon>ecological metagenomes</taxon>
    </lineage>
</organism>
<dbReference type="InterPro" id="IPR004893">
    <property type="entry name" value="NifW"/>
</dbReference>
<sequence length="133" mass="15234">NLGEGIPEQACRCKNLQWTGVAMTIFTQKLSALSSAEEFLDFFSVEYDQSVVHVNRLHILKRFNQYLRATPGTNQMEDEALRIVCRDLLKRSYEDFVKSTPAQEKVFKVFRDQEGQSVGLTSLKTTLPSQQRS</sequence>
<dbReference type="AlphaFoldDB" id="T0YAD3"/>
<reference evidence="1" key="2">
    <citation type="journal article" date="2014" name="ISME J.">
        <title>Microbial stratification in low pH oxic and suboxic macroscopic growths along an acid mine drainage.</title>
        <authorList>
            <person name="Mendez-Garcia C."/>
            <person name="Mesa V."/>
            <person name="Sprenger R.R."/>
            <person name="Richter M."/>
            <person name="Diez M.S."/>
            <person name="Solano J."/>
            <person name="Bargiela R."/>
            <person name="Golyshina O.V."/>
            <person name="Manteca A."/>
            <person name="Ramos J.L."/>
            <person name="Gallego J.R."/>
            <person name="Llorente I."/>
            <person name="Martins Dos Santos V.A."/>
            <person name="Jensen O.N."/>
            <person name="Pelaez A.I."/>
            <person name="Sanchez J."/>
            <person name="Ferrer M."/>
        </authorList>
    </citation>
    <scope>NUCLEOTIDE SEQUENCE</scope>
</reference>
<proteinExistence type="inferred from homology"/>
<reference evidence="1" key="1">
    <citation type="submission" date="2013-08" db="EMBL/GenBank/DDBJ databases">
        <authorList>
            <person name="Mendez C."/>
            <person name="Richter M."/>
            <person name="Ferrer M."/>
            <person name="Sanchez J."/>
        </authorList>
    </citation>
    <scope>NUCLEOTIDE SEQUENCE</scope>
</reference>
<dbReference type="HAMAP" id="MF_00529">
    <property type="entry name" value="NifW"/>
    <property type="match status" value="1"/>
</dbReference>
<protein>
    <submittedName>
        <fullName evidence="1">Nitrogen fixation protein NifW</fullName>
    </submittedName>
</protein>
<dbReference type="GO" id="GO:0009399">
    <property type="term" value="P:nitrogen fixation"/>
    <property type="evidence" value="ECO:0007669"/>
    <property type="project" value="InterPro"/>
</dbReference>
<name>T0YAD3_9ZZZZ</name>